<dbReference type="InterPro" id="IPR020846">
    <property type="entry name" value="MFS_dom"/>
</dbReference>
<keyword evidence="4 7" id="KW-0812">Transmembrane</keyword>
<feature type="transmembrane region" description="Helical" evidence="7">
    <location>
        <begin position="167"/>
        <end position="190"/>
    </location>
</feature>
<evidence type="ECO:0000256" key="4">
    <source>
        <dbReference type="ARBA" id="ARBA00022692"/>
    </source>
</evidence>
<comment type="caution">
    <text evidence="9">The sequence shown here is derived from an EMBL/GenBank/DDBJ whole genome shotgun (WGS) entry which is preliminary data.</text>
</comment>
<dbReference type="Pfam" id="PF07690">
    <property type="entry name" value="MFS_1"/>
    <property type="match status" value="2"/>
</dbReference>
<accession>A0AA42BNF5</accession>
<organism evidence="9 10">
    <name type="scientific">Ectobacillus ponti</name>
    <dbReference type="NCBI Taxonomy" id="2961894"/>
    <lineage>
        <taxon>Bacteria</taxon>
        <taxon>Bacillati</taxon>
        <taxon>Bacillota</taxon>
        <taxon>Bacilli</taxon>
        <taxon>Bacillales</taxon>
        <taxon>Bacillaceae</taxon>
        <taxon>Ectobacillus</taxon>
    </lineage>
</organism>
<evidence type="ECO:0000313" key="10">
    <source>
        <dbReference type="Proteomes" id="UP001156102"/>
    </source>
</evidence>
<dbReference type="InterPro" id="IPR011701">
    <property type="entry name" value="MFS"/>
</dbReference>
<proteinExistence type="predicted"/>
<keyword evidence="3" id="KW-1003">Cell membrane</keyword>
<dbReference type="PROSITE" id="PS50850">
    <property type="entry name" value="MFS"/>
    <property type="match status" value="1"/>
</dbReference>
<feature type="transmembrane region" description="Helical" evidence="7">
    <location>
        <begin position="388"/>
        <end position="412"/>
    </location>
</feature>
<dbReference type="GO" id="GO:0022857">
    <property type="term" value="F:transmembrane transporter activity"/>
    <property type="evidence" value="ECO:0007669"/>
    <property type="project" value="InterPro"/>
</dbReference>
<keyword evidence="6 7" id="KW-0472">Membrane</keyword>
<keyword evidence="10" id="KW-1185">Reference proteome</keyword>
<protein>
    <submittedName>
        <fullName evidence="9">MFS transporter</fullName>
    </submittedName>
</protein>
<evidence type="ECO:0000256" key="5">
    <source>
        <dbReference type="ARBA" id="ARBA00022989"/>
    </source>
</evidence>
<feature type="transmembrane region" description="Helical" evidence="7">
    <location>
        <begin position="298"/>
        <end position="328"/>
    </location>
</feature>
<dbReference type="PANTHER" id="PTHR23517:SF3">
    <property type="entry name" value="INTEGRAL MEMBRANE TRANSPORT PROTEIN"/>
    <property type="match status" value="1"/>
</dbReference>
<gene>
    <name evidence="9" type="ORF">NK662_05175</name>
</gene>
<evidence type="ECO:0000256" key="6">
    <source>
        <dbReference type="ARBA" id="ARBA00023136"/>
    </source>
</evidence>
<keyword evidence="5 7" id="KW-1133">Transmembrane helix</keyword>
<dbReference type="InterPro" id="IPR050171">
    <property type="entry name" value="MFS_Transporters"/>
</dbReference>
<dbReference type="Gene3D" id="1.20.1250.20">
    <property type="entry name" value="MFS general substrate transporter like domains"/>
    <property type="match status" value="1"/>
</dbReference>
<dbReference type="CDD" id="cd17329">
    <property type="entry name" value="MFS_MdtH_MDR_like"/>
    <property type="match status" value="1"/>
</dbReference>
<dbReference type="EMBL" id="JANCLT010000002">
    <property type="protein sequence ID" value="MCP8967930.1"/>
    <property type="molecule type" value="Genomic_DNA"/>
</dbReference>
<feature type="transmembrane region" description="Helical" evidence="7">
    <location>
        <begin position="218"/>
        <end position="239"/>
    </location>
</feature>
<evidence type="ECO:0000256" key="2">
    <source>
        <dbReference type="ARBA" id="ARBA00022448"/>
    </source>
</evidence>
<feature type="transmembrane region" description="Helical" evidence="7">
    <location>
        <begin position="42"/>
        <end position="62"/>
    </location>
</feature>
<sequence>MMFRSLHRNIQIRIITSFLTRAVGSMVFPFMAIYFADKMGKSTAGLLLFLNVVATFITSLYGGYVTDRIGRKKVLVAGQSVQVLSFAFMIVANLPQVDSAWLMFWMMMLNGVSGGLTNPAAEAMLIDVSTKETRKFMYSLNYWAINLSIMIGALLGGLLFKTHRMELFIGLTAVSLLTMYLMVFHMTEVFKAEPKREKKNVWRDMLDNYRVVMKDRRFLLFSLATVFILSLEFQMNSYIGVRLHEEFQTVTFPLWGGNSFTLDGIRMLSWITTENTMLIVCFTVLMNRWMERFPDQKVLYIGIAMQACAFAVHGSANLWMLLLFAGLFQTAGEMMYVPVRQSILADIVDEDSRGSYMAVNGLVFQTAKMVGTLGLTVGALIGSYGMSLLYLLLGMISILLFKISVGSMLHAVPVEHRQEASR</sequence>
<feature type="transmembrane region" description="Helical" evidence="7">
    <location>
        <begin position="74"/>
        <end position="94"/>
    </location>
</feature>
<feature type="transmembrane region" description="Helical" evidence="7">
    <location>
        <begin position="142"/>
        <end position="161"/>
    </location>
</feature>
<evidence type="ECO:0000256" key="1">
    <source>
        <dbReference type="ARBA" id="ARBA00004651"/>
    </source>
</evidence>
<comment type="subcellular location">
    <subcellularLocation>
        <location evidence="1">Cell membrane</location>
        <topology evidence="1">Multi-pass membrane protein</topology>
    </subcellularLocation>
</comment>
<dbReference type="GO" id="GO:0005886">
    <property type="term" value="C:plasma membrane"/>
    <property type="evidence" value="ECO:0007669"/>
    <property type="project" value="UniProtKB-SubCell"/>
</dbReference>
<dbReference type="SUPFAM" id="SSF103473">
    <property type="entry name" value="MFS general substrate transporter"/>
    <property type="match status" value="1"/>
</dbReference>
<dbReference type="PANTHER" id="PTHR23517">
    <property type="entry name" value="RESISTANCE PROTEIN MDTM, PUTATIVE-RELATED-RELATED"/>
    <property type="match status" value="1"/>
</dbReference>
<name>A0AA42BNF5_9BACI</name>
<feature type="domain" description="Major facilitator superfamily (MFS) profile" evidence="8">
    <location>
        <begin position="1"/>
        <end position="412"/>
    </location>
</feature>
<evidence type="ECO:0000313" key="9">
    <source>
        <dbReference type="EMBL" id="MCP8967930.1"/>
    </source>
</evidence>
<feature type="transmembrane region" description="Helical" evidence="7">
    <location>
        <begin position="267"/>
        <end position="286"/>
    </location>
</feature>
<dbReference type="InterPro" id="IPR036259">
    <property type="entry name" value="MFS_trans_sf"/>
</dbReference>
<feature type="transmembrane region" description="Helical" evidence="7">
    <location>
        <begin position="100"/>
        <end position="121"/>
    </location>
</feature>
<dbReference type="AlphaFoldDB" id="A0AA42BNF5"/>
<evidence type="ECO:0000256" key="3">
    <source>
        <dbReference type="ARBA" id="ARBA00022475"/>
    </source>
</evidence>
<dbReference type="Proteomes" id="UP001156102">
    <property type="component" value="Unassembled WGS sequence"/>
</dbReference>
<keyword evidence="2" id="KW-0813">Transport</keyword>
<feature type="transmembrane region" description="Helical" evidence="7">
    <location>
        <begin position="12"/>
        <end position="36"/>
    </location>
</feature>
<evidence type="ECO:0000259" key="8">
    <source>
        <dbReference type="PROSITE" id="PS50850"/>
    </source>
</evidence>
<dbReference type="RefSeq" id="WP_254757835.1">
    <property type="nucleotide sequence ID" value="NZ_JANCLT010000002.1"/>
</dbReference>
<evidence type="ECO:0000256" key="7">
    <source>
        <dbReference type="SAM" id="Phobius"/>
    </source>
</evidence>
<reference evidence="9" key="1">
    <citation type="submission" date="2022-07" db="EMBL/GenBank/DDBJ databases">
        <authorList>
            <person name="Li W.-J."/>
            <person name="Deng Q.-Q."/>
        </authorList>
    </citation>
    <scope>NUCLEOTIDE SEQUENCE</scope>
    <source>
        <strain evidence="9">SYSU M60031</strain>
    </source>
</reference>